<feature type="transmembrane region" description="Helical" evidence="1">
    <location>
        <begin position="118"/>
        <end position="138"/>
    </location>
</feature>
<gene>
    <name evidence="2" type="ORF">U1T56_02440</name>
</gene>
<dbReference type="PANTHER" id="PTHR41386:SF1">
    <property type="entry name" value="MEMBRANE PROTEIN"/>
    <property type="match status" value="1"/>
</dbReference>
<organism evidence="2 3">
    <name type="scientific">Benzoatithermus flavus</name>
    <dbReference type="NCBI Taxonomy" id="3108223"/>
    <lineage>
        <taxon>Bacteria</taxon>
        <taxon>Pseudomonadati</taxon>
        <taxon>Pseudomonadota</taxon>
        <taxon>Alphaproteobacteria</taxon>
        <taxon>Geminicoccales</taxon>
        <taxon>Geminicoccaceae</taxon>
        <taxon>Benzoatithermus</taxon>
    </lineage>
</organism>
<evidence type="ECO:0000313" key="2">
    <source>
        <dbReference type="EMBL" id="MEK0081995.1"/>
    </source>
</evidence>
<keyword evidence="1" id="KW-0472">Membrane</keyword>
<reference evidence="2 3" key="1">
    <citation type="submission" date="2024-01" db="EMBL/GenBank/DDBJ databases">
        <title>Multi-omics insights into the function and evolution of sodium benzoate biodegradation pathways in Benzoatithermus flavus gen. nov., sp. nov. from hot spring.</title>
        <authorList>
            <person name="Hu C.-J."/>
            <person name="Li W.-J."/>
        </authorList>
    </citation>
    <scope>NUCLEOTIDE SEQUENCE [LARGE SCALE GENOMIC DNA]</scope>
    <source>
        <strain evidence="2 3">SYSU G07066</strain>
    </source>
</reference>
<feature type="transmembrane region" description="Helical" evidence="1">
    <location>
        <begin position="150"/>
        <end position="173"/>
    </location>
</feature>
<dbReference type="RefSeq" id="WP_418157852.1">
    <property type="nucleotide sequence ID" value="NZ_JBBLZC010000002.1"/>
</dbReference>
<sequence length="240" mass="27192">MPASRRNGSHAVCQICGQHPKNVPLFPAGLIRPKLAEQIAKEVPGWTGEGFICLDDLNRFRARYVESMLEQSMGEIAALEDSVVHRIARHETLATDVDASFDRALTLGERVADRVADFGGSWTFILIFALVIVCWMGLNSSLLAGHAFDPYPYILLNLVLSCLAAVQAPVIMMSQNRQEARDRARAKNDYLVNLKAELEIRLLHEKLDYLLRHQWERLMEIQEIQVELMNEMAQRRPGAR</sequence>
<dbReference type="Proteomes" id="UP001375743">
    <property type="component" value="Unassembled WGS sequence"/>
</dbReference>
<evidence type="ECO:0000256" key="1">
    <source>
        <dbReference type="SAM" id="Phobius"/>
    </source>
</evidence>
<dbReference type="Pfam" id="PF06210">
    <property type="entry name" value="DUF1003"/>
    <property type="match status" value="1"/>
</dbReference>
<keyword evidence="1" id="KW-0812">Transmembrane</keyword>
<proteinExistence type="predicted"/>
<dbReference type="PANTHER" id="PTHR41386">
    <property type="entry name" value="INTEGRAL MEMBRANE PROTEIN-RELATED"/>
    <property type="match status" value="1"/>
</dbReference>
<evidence type="ECO:0000313" key="3">
    <source>
        <dbReference type="Proteomes" id="UP001375743"/>
    </source>
</evidence>
<keyword evidence="3" id="KW-1185">Reference proteome</keyword>
<protein>
    <submittedName>
        <fullName evidence="2">DUF1003 domain-containing protein</fullName>
    </submittedName>
</protein>
<accession>A0ABU8XLA7</accession>
<dbReference type="EMBL" id="JBBLZC010000002">
    <property type="protein sequence ID" value="MEK0081995.1"/>
    <property type="molecule type" value="Genomic_DNA"/>
</dbReference>
<keyword evidence="1" id="KW-1133">Transmembrane helix</keyword>
<name>A0ABU8XLA7_9PROT</name>
<dbReference type="InterPro" id="IPR010406">
    <property type="entry name" value="DUF1003"/>
</dbReference>
<comment type="caution">
    <text evidence="2">The sequence shown here is derived from an EMBL/GenBank/DDBJ whole genome shotgun (WGS) entry which is preliminary data.</text>
</comment>